<feature type="compositionally biased region" description="Basic and acidic residues" evidence="1">
    <location>
        <begin position="178"/>
        <end position="188"/>
    </location>
</feature>
<dbReference type="EMBL" id="CP002013">
    <property type="protein sequence ID" value="ADG14279.1"/>
    <property type="molecule type" value="Genomic_DNA"/>
</dbReference>
<evidence type="ECO:0008006" key="4">
    <source>
        <dbReference type="Google" id="ProtNLM"/>
    </source>
</evidence>
<reference evidence="2 3" key="1">
    <citation type="submission" date="2010-04" db="EMBL/GenBank/DDBJ databases">
        <title>Complete sequence of chromosome 1 of Burkholderia sp. CCGE1002.</title>
        <authorList>
            <consortium name="US DOE Joint Genome Institute"/>
            <person name="Lucas S."/>
            <person name="Copeland A."/>
            <person name="Lapidus A."/>
            <person name="Cheng J.-F."/>
            <person name="Bruce D."/>
            <person name="Goodwin L."/>
            <person name="Pitluck S."/>
            <person name="Chertkov O."/>
            <person name="Detter J.C."/>
            <person name="Han C."/>
            <person name="Tapia R."/>
            <person name="Land M."/>
            <person name="Hauser L."/>
            <person name="Kyrpides N."/>
            <person name="Ovchinnikova G."/>
            <person name="Martinez-Romero E."/>
            <person name="Hernandez M.A.R."/>
            <person name="Tiedje J.M."/>
            <person name="Woyke T."/>
        </authorList>
    </citation>
    <scope>NUCLEOTIDE SEQUENCE [LARGE SCALE GENOMIC DNA]</scope>
    <source>
        <strain evidence="2 3">CCGE1002</strain>
    </source>
</reference>
<evidence type="ECO:0000313" key="2">
    <source>
        <dbReference type="EMBL" id="ADG14279.1"/>
    </source>
</evidence>
<organism evidence="2 3">
    <name type="scientific">Paraburkholderia atlantica</name>
    <dbReference type="NCBI Taxonomy" id="2654982"/>
    <lineage>
        <taxon>Bacteria</taxon>
        <taxon>Pseudomonadati</taxon>
        <taxon>Pseudomonadota</taxon>
        <taxon>Betaproteobacteria</taxon>
        <taxon>Burkholderiales</taxon>
        <taxon>Burkholderiaceae</taxon>
        <taxon>Paraburkholderia</taxon>
    </lineage>
</organism>
<evidence type="ECO:0000313" key="3">
    <source>
        <dbReference type="Proteomes" id="UP000002190"/>
    </source>
</evidence>
<protein>
    <recommendedName>
        <fullName evidence="4">Peptide-binding protein</fullName>
    </recommendedName>
</protein>
<sequence length="209" mass="22139">MPCAAAATRRFSPPATGPSQLERWISGKSSGVRVTKVDGLSRTRHWAWGAVIAVLCSFAYAKGPGAPHGGGADSHHAGGHPPRMEVRGDGHYADANGAHGPRGLRDPMVARDSRAQRGNPNIADANFGYGFGSYKSGIRRVGDPSSYAGAITPVSAESRPVPHPPSNMPMRNGSIRADVARYNEERGAPRPMQRPADDPRQPGGSPYRN</sequence>
<feature type="region of interest" description="Disordered" evidence="1">
    <location>
        <begin position="155"/>
        <end position="209"/>
    </location>
</feature>
<dbReference type="eggNOG" id="ENOG50323A0">
    <property type="taxonomic scope" value="Bacteria"/>
</dbReference>
<dbReference type="Proteomes" id="UP000002190">
    <property type="component" value="Chromosome 1"/>
</dbReference>
<accession>D5WA57</accession>
<proteinExistence type="predicted"/>
<dbReference type="KEGG" id="bge:BC1002_0172"/>
<reference evidence="2 3" key="2">
    <citation type="journal article" date="2012" name="J. Bacteriol.">
        <title>Genome Sequences of Burkholderia sp. Strains CCGE1002 and H160, Isolated from Legume Nodules in Mexico and Brazil.</title>
        <authorList>
            <person name="Ormeno-Orrillo E."/>
            <person name="Rogel M.A."/>
            <person name="Chueire L.M."/>
            <person name="Tiedje J.M."/>
            <person name="Martinez-Romero E."/>
            <person name="Hungria M."/>
        </authorList>
    </citation>
    <scope>NUCLEOTIDE SEQUENCE [LARGE SCALE GENOMIC DNA]</scope>
    <source>
        <strain evidence="2 3">CCGE1002</strain>
    </source>
</reference>
<name>D5WA57_PARAM</name>
<dbReference type="HOGENOM" id="CLU_1425550_0_0_4"/>
<gene>
    <name evidence="2" type="ordered locus">BC1002_0172</name>
</gene>
<evidence type="ECO:0000256" key="1">
    <source>
        <dbReference type="SAM" id="MobiDB-lite"/>
    </source>
</evidence>
<feature type="region of interest" description="Disordered" evidence="1">
    <location>
        <begin position="1"/>
        <end position="22"/>
    </location>
</feature>
<dbReference type="AlphaFoldDB" id="D5WA57"/>